<gene>
    <name evidence="2" type="ORF">TESG_08442</name>
</gene>
<evidence type="ECO:0000313" key="3">
    <source>
        <dbReference type="Proteomes" id="UP000009172"/>
    </source>
</evidence>
<dbReference type="HOGENOM" id="CLU_1240925_0_0_1"/>
<feature type="compositionally biased region" description="Polar residues" evidence="1">
    <location>
        <begin position="44"/>
        <end position="56"/>
    </location>
</feature>
<accession>F2RYP3</accession>
<dbReference type="AlphaFoldDB" id="F2RYP3"/>
<dbReference type="EMBL" id="GG698494">
    <property type="protein sequence ID" value="EGD96442.1"/>
    <property type="molecule type" value="Genomic_DNA"/>
</dbReference>
<reference evidence="3" key="1">
    <citation type="journal article" date="2012" name="MBio">
        <title>Comparative genome analysis of Trichophyton rubrum and related dermatophytes reveals candidate genes involved in infection.</title>
        <authorList>
            <person name="Martinez D.A."/>
            <person name="Oliver B.G."/>
            <person name="Graeser Y."/>
            <person name="Goldberg J.M."/>
            <person name="Li W."/>
            <person name="Martinez-Rossi N.M."/>
            <person name="Monod M."/>
            <person name="Shelest E."/>
            <person name="Barton R.C."/>
            <person name="Birch E."/>
            <person name="Brakhage A.A."/>
            <person name="Chen Z."/>
            <person name="Gurr S.J."/>
            <person name="Heiman D."/>
            <person name="Heitman J."/>
            <person name="Kosti I."/>
            <person name="Rossi A."/>
            <person name="Saif S."/>
            <person name="Samalova M."/>
            <person name="Saunders C.W."/>
            <person name="Shea T."/>
            <person name="Summerbell R.C."/>
            <person name="Xu J."/>
            <person name="Young S."/>
            <person name="Zeng Q."/>
            <person name="Birren B.W."/>
            <person name="Cuomo C.A."/>
            <person name="White T.C."/>
        </authorList>
    </citation>
    <scope>NUCLEOTIDE SEQUENCE [LARGE SCALE GENOMIC DNA]</scope>
    <source>
        <strain evidence="3">CBS 112818</strain>
    </source>
</reference>
<feature type="region of interest" description="Disordered" evidence="1">
    <location>
        <begin position="1"/>
        <end position="142"/>
    </location>
</feature>
<organism evidence="2 3">
    <name type="scientific">Trichophyton tonsurans (strain CBS 112818)</name>
    <name type="common">Scalp ringworm fungus</name>
    <dbReference type="NCBI Taxonomy" id="647933"/>
    <lineage>
        <taxon>Eukaryota</taxon>
        <taxon>Fungi</taxon>
        <taxon>Dikarya</taxon>
        <taxon>Ascomycota</taxon>
        <taxon>Pezizomycotina</taxon>
        <taxon>Eurotiomycetes</taxon>
        <taxon>Eurotiomycetidae</taxon>
        <taxon>Onygenales</taxon>
        <taxon>Arthrodermataceae</taxon>
        <taxon>Trichophyton</taxon>
    </lineage>
</organism>
<proteinExistence type="predicted"/>
<protein>
    <submittedName>
        <fullName evidence="2">Uncharacterized protein</fullName>
    </submittedName>
</protein>
<feature type="compositionally biased region" description="Low complexity" evidence="1">
    <location>
        <begin position="99"/>
        <end position="114"/>
    </location>
</feature>
<evidence type="ECO:0000256" key="1">
    <source>
        <dbReference type="SAM" id="MobiDB-lite"/>
    </source>
</evidence>
<keyword evidence="3" id="KW-1185">Reference proteome</keyword>
<dbReference type="Proteomes" id="UP000009172">
    <property type="component" value="Unassembled WGS sequence"/>
</dbReference>
<sequence length="223" mass="24778">MGGREGHRRTRLEDGAAVSEAPWNPRRPPLWCEYRVQRAESRPVTPSGQQRTGTRTPNRRETRGPEARDWPWEQRQDRRVTRPEMACSGNARHGEGAVSDSAPDPSPLSSSSSSGARMSPVTLHKGSSQAPSSECVSSQSSLARHQAPGTSYFDTTEGVLTYSSLHNYYTFRAPKTKTKKKKSGRKASKVKLFQLALMEVIRRQVLDFPPCSAGVGLFLHERT</sequence>
<feature type="compositionally biased region" description="Basic residues" evidence="1">
    <location>
        <begin position="1"/>
        <end position="10"/>
    </location>
</feature>
<feature type="compositionally biased region" description="Polar residues" evidence="1">
    <location>
        <begin position="125"/>
        <end position="142"/>
    </location>
</feature>
<feature type="compositionally biased region" description="Basic and acidic residues" evidence="1">
    <location>
        <begin position="58"/>
        <end position="82"/>
    </location>
</feature>
<name>F2RYP3_TRIT1</name>
<evidence type="ECO:0000313" key="2">
    <source>
        <dbReference type="EMBL" id="EGD96442.1"/>
    </source>
</evidence>